<name>A0AAJ8E329_ASPNG</name>
<dbReference type="GeneID" id="84593680"/>
<feature type="compositionally biased region" description="Acidic residues" evidence="1">
    <location>
        <begin position="333"/>
        <end position="343"/>
    </location>
</feature>
<evidence type="ECO:0000256" key="1">
    <source>
        <dbReference type="SAM" id="MobiDB-lite"/>
    </source>
</evidence>
<dbReference type="PANTHER" id="PTHR37538:SF1">
    <property type="entry name" value="BTB DOMAIN-CONTAINING PROTEIN"/>
    <property type="match status" value="1"/>
</dbReference>
<accession>A0AAJ8E329</accession>
<evidence type="ECO:0000313" key="2">
    <source>
        <dbReference type="RefSeq" id="XP_059605630.1"/>
    </source>
</evidence>
<feature type="region of interest" description="Disordered" evidence="1">
    <location>
        <begin position="250"/>
        <end position="354"/>
    </location>
</feature>
<dbReference type="PANTHER" id="PTHR37538">
    <property type="entry name" value="BTB DOMAIN-CONTAINING PROTEIN"/>
    <property type="match status" value="1"/>
</dbReference>
<dbReference type="Gene3D" id="3.30.710.10">
    <property type="entry name" value="Potassium Channel Kv1.1, Chain A"/>
    <property type="match status" value="1"/>
</dbReference>
<reference evidence="2" key="1">
    <citation type="submission" date="2025-02" db="EMBL/GenBank/DDBJ databases">
        <authorList>
            <consortium name="NCBI Genome Project"/>
        </authorList>
    </citation>
    <scope>NUCLEOTIDE SEQUENCE</scope>
</reference>
<dbReference type="KEGG" id="ang:An18g02780"/>
<dbReference type="InterPro" id="IPR011333">
    <property type="entry name" value="SKP1/BTB/POZ_sf"/>
</dbReference>
<protein>
    <recommendedName>
        <fullName evidence="3">BTB domain-containing protein</fullName>
    </recommendedName>
</protein>
<dbReference type="VEuPathDB" id="FungiDB:An18g02780"/>
<organism evidence="2">
    <name type="scientific">Aspergillus niger</name>
    <dbReference type="NCBI Taxonomy" id="5061"/>
    <lineage>
        <taxon>Eukaryota</taxon>
        <taxon>Fungi</taxon>
        <taxon>Dikarya</taxon>
        <taxon>Ascomycota</taxon>
        <taxon>Pezizomycotina</taxon>
        <taxon>Eurotiomycetes</taxon>
        <taxon>Eurotiomycetidae</taxon>
        <taxon>Eurotiales</taxon>
        <taxon>Aspergillaceae</taxon>
        <taxon>Aspergillus</taxon>
        <taxon>Aspergillus subgen. Circumdati</taxon>
    </lineage>
</organism>
<dbReference type="AlphaFoldDB" id="A0AAJ8E329"/>
<dbReference type="RefSeq" id="XP_059605630.1">
    <property type="nucleotide sequence ID" value="XM_059745681.1"/>
</dbReference>
<gene>
    <name evidence="2" type="ORF">An18g02780</name>
</gene>
<proteinExistence type="predicted"/>
<sequence length="382" mass="43266">MALEPTTPPEDGMAKQPVNPSIPELKEYAQVAECPYTTPIITFKVNDSYYNIPQNYLRPFDSLQFDPQSVHAFFSGEGYHHELNVHPEVAHTFVHYLYTGQYETLETQFEPPQSVDDIPALTKARDSIEFERAAYVYEAAVQYEIPGLLNMAQAFMARFAERLPIANILRGIRCVYGNLLEQSSGCMWLEDFVREQLSIAFSSTDGKLRHIMKEYEVGNSKSFDHFVVDEVLALYEEEQDRIHHVKSLANSGEEHGPMLQSEPPYEPAFEPEPEPEPEIKAPEIPDSPLYKNWHTLSSKDRKKREKVLIKNGLPIPGKDFELPVPNDKPPPEAEPELPAEPEPEPVPMSSSSFGSWDMPVASNNRLVDISQPVSFGFAKWGA</sequence>
<reference evidence="2" key="2">
    <citation type="submission" date="2025-08" db="UniProtKB">
        <authorList>
            <consortium name="RefSeq"/>
        </authorList>
    </citation>
    <scope>IDENTIFICATION</scope>
</reference>
<evidence type="ECO:0008006" key="3">
    <source>
        <dbReference type="Google" id="ProtNLM"/>
    </source>
</evidence>